<dbReference type="InterPro" id="IPR036291">
    <property type="entry name" value="NAD(P)-bd_dom_sf"/>
</dbReference>
<evidence type="ECO:0000313" key="15">
    <source>
        <dbReference type="EMBL" id="GFY50689.1"/>
    </source>
</evidence>
<feature type="domain" description="Ketoreductase" evidence="14">
    <location>
        <begin position="47"/>
        <end position="218"/>
    </location>
</feature>
<dbReference type="AlphaFoldDB" id="A0A8X7C2V3"/>
<dbReference type="InterPro" id="IPR057326">
    <property type="entry name" value="KR_dom"/>
</dbReference>
<comment type="function">
    <text evidence="9">Catalyzes the reduction of all-trans-retinal to all-trans-retinol in the presence of NADPH.</text>
</comment>
<dbReference type="PANTHER" id="PTHR24322:SF736">
    <property type="entry name" value="RETINOL DEHYDROGENASE 10"/>
    <property type="match status" value="1"/>
</dbReference>
<evidence type="ECO:0000256" key="11">
    <source>
        <dbReference type="ARBA" id="ARBA00082544"/>
    </source>
</evidence>
<dbReference type="Proteomes" id="UP000886998">
    <property type="component" value="Unassembled WGS sequence"/>
</dbReference>
<dbReference type="InterPro" id="IPR002347">
    <property type="entry name" value="SDR_fam"/>
</dbReference>
<comment type="subcellular location">
    <subcellularLocation>
        <location evidence="1">Membrane</location>
        <topology evidence="1">Multi-pass membrane protein</topology>
    </subcellularLocation>
</comment>
<evidence type="ECO:0000256" key="10">
    <source>
        <dbReference type="ARBA" id="ARBA00068717"/>
    </source>
</evidence>
<comment type="similarity">
    <text evidence="2 12">Belongs to the short-chain dehydrogenases/reductases (SDR) family.</text>
</comment>
<evidence type="ECO:0000256" key="6">
    <source>
        <dbReference type="ARBA" id="ARBA00023002"/>
    </source>
</evidence>
<dbReference type="GO" id="GO:0052650">
    <property type="term" value="F:all-trans-retinol dehydrogenase (NADP+) activity"/>
    <property type="evidence" value="ECO:0007669"/>
    <property type="project" value="UniProtKB-ARBA"/>
</dbReference>
<keyword evidence="3 13" id="KW-0812">Transmembrane</keyword>
<evidence type="ECO:0000256" key="8">
    <source>
        <dbReference type="ARBA" id="ARBA00023136"/>
    </source>
</evidence>
<dbReference type="GO" id="GO:0016020">
    <property type="term" value="C:membrane"/>
    <property type="evidence" value="ECO:0007669"/>
    <property type="project" value="UniProtKB-SubCell"/>
</dbReference>
<evidence type="ECO:0000256" key="13">
    <source>
        <dbReference type="SAM" id="Phobius"/>
    </source>
</evidence>
<evidence type="ECO:0000313" key="16">
    <source>
        <dbReference type="Proteomes" id="UP000886998"/>
    </source>
</evidence>
<feature type="transmembrane region" description="Helical" evidence="13">
    <location>
        <begin position="17"/>
        <end position="37"/>
    </location>
</feature>
<dbReference type="InterPro" id="IPR020904">
    <property type="entry name" value="Sc_DH/Rdtase_CS"/>
</dbReference>
<evidence type="ECO:0000256" key="12">
    <source>
        <dbReference type="RuleBase" id="RU000363"/>
    </source>
</evidence>
<organism evidence="15 16">
    <name type="scientific">Trichonephila inaurata madagascariensis</name>
    <dbReference type="NCBI Taxonomy" id="2747483"/>
    <lineage>
        <taxon>Eukaryota</taxon>
        <taxon>Metazoa</taxon>
        <taxon>Ecdysozoa</taxon>
        <taxon>Arthropoda</taxon>
        <taxon>Chelicerata</taxon>
        <taxon>Arachnida</taxon>
        <taxon>Araneae</taxon>
        <taxon>Araneomorphae</taxon>
        <taxon>Entelegynae</taxon>
        <taxon>Araneoidea</taxon>
        <taxon>Nephilidae</taxon>
        <taxon>Trichonephila</taxon>
        <taxon>Trichonephila inaurata</taxon>
    </lineage>
</organism>
<dbReference type="PANTHER" id="PTHR24322">
    <property type="entry name" value="PKSB"/>
    <property type="match status" value="1"/>
</dbReference>
<keyword evidence="8 13" id="KW-0472">Membrane</keyword>
<dbReference type="SMART" id="SM00822">
    <property type="entry name" value="PKS_KR"/>
    <property type="match status" value="1"/>
</dbReference>
<keyword evidence="4" id="KW-0521">NADP</keyword>
<evidence type="ECO:0000256" key="2">
    <source>
        <dbReference type="ARBA" id="ARBA00006484"/>
    </source>
</evidence>
<evidence type="ECO:0000256" key="4">
    <source>
        <dbReference type="ARBA" id="ARBA00022857"/>
    </source>
</evidence>
<sequence length="309" mass="34114">MAAADSWTEILHFGLELLGFVLKVLSIVVTATANCLLPKKKKDLAGEVVLITGSAQGIGSQLALQIARLGAKVVLWDINEEKLKEVAEEIQQEGFTAFWFVCDVTSEDDVNAKARQVEEKAGEVTLLINNAGIMQNLPMLELSSAIIKKTFETIRAFLPNMEKNNQGHIVGISSCAGLVGHVNQIDYSASKHGVVGMMEALSEELRLKGSSIKLTTICPLTVNTGLNQNPITRCSWMMPIVGVEDAARQIVSAIRREDFIVTLPKRIHFTLCLARLLPHQVLSEFLDFTDYCRVKNSDLKRILPVMERK</sequence>
<dbReference type="PROSITE" id="PS00061">
    <property type="entry name" value="ADH_SHORT"/>
    <property type="match status" value="1"/>
</dbReference>
<evidence type="ECO:0000256" key="3">
    <source>
        <dbReference type="ARBA" id="ARBA00022692"/>
    </source>
</evidence>
<gene>
    <name evidence="15" type="primary">Sdr16c5</name>
    <name evidence="15" type="ORF">TNIN_329911</name>
</gene>
<dbReference type="EMBL" id="BMAV01007636">
    <property type="protein sequence ID" value="GFY50689.1"/>
    <property type="molecule type" value="Genomic_DNA"/>
</dbReference>
<dbReference type="PRINTS" id="PR00080">
    <property type="entry name" value="SDRFAMILY"/>
</dbReference>
<dbReference type="OrthoDB" id="6415969at2759"/>
<evidence type="ECO:0000256" key="9">
    <source>
        <dbReference type="ARBA" id="ARBA00059620"/>
    </source>
</evidence>
<reference evidence="15" key="1">
    <citation type="submission" date="2020-08" db="EMBL/GenBank/DDBJ databases">
        <title>Multicomponent nature underlies the extraordinary mechanical properties of spider dragline silk.</title>
        <authorList>
            <person name="Kono N."/>
            <person name="Nakamura H."/>
            <person name="Mori M."/>
            <person name="Yoshida Y."/>
            <person name="Ohtoshi R."/>
            <person name="Malay A.D."/>
            <person name="Moran D.A.P."/>
            <person name="Tomita M."/>
            <person name="Numata K."/>
            <person name="Arakawa K."/>
        </authorList>
    </citation>
    <scope>NUCLEOTIDE SEQUENCE</scope>
</reference>
<keyword evidence="7" id="KW-0443">Lipid metabolism</keyword>
<evidence type="ECO:0000256" key="7">
    <source>
        <dbReference type="ARBA" id="ARBA00023098"/>
    </source>
</evidence>
<dbReference type="FunFam" id="3.40.50.720:FF:000131">
    <property type="entry name" value="Short-chain dehydrogenase/reductase 3"/>
    <property type="match status" value="1"/>
</dbReference>
<dbReference type="Gene3D" id="3.40.50.720">
    <property type="entry name" value="NAD(P)-binding Rossmann-like Domain"/>
    <property type="match status" value="1"/>
</dbReference>
<accession>A0A8X7C2V3</accession>
<name>A0A8X7C2V3_9ARAC</name>
<dbReference type="Pfam" id="PF00106">
    <property type="entry name" value="adh_short"/>
    <property type="match status" value="1"/>
</dbReference>
<evidence type="ECO:0000256" key="5">
    <source>
        <dbReference type="ARBA" id="ARBA00022989"/>
    </source>
</evidence>
<evidence type="ECO:0000259" key="14">
    <source>
        <dbReference type="SMART" id="SM00822"/>
    </source>
</evidence>
<keyword evidence="6" id="KW-0560">Oxidoreductase</keyword>
<dbReference type="PRINTS" id="PR00081">
    <property type="entry name" value="GDHRDH"/>
</dbReference>
<keyword evidence="5 13" id="KW-1133">Transmembrane helix</keyword>
<keyword evidence="16" id="KW-1185">Reference proteome</keyword>
<dbReference type="SUPFAM" id="SSF51735">
    <property type="entry name" value="NAD(P)-binding Rossmann-fold domains"/>
    <property type="match status" value="1"/>
</dbReference>
<protein>
    <recommendedName>
        <fullName evidence="10">Short-chain dehydrogenase/reductase 3</fullName>
    </recommendedName>
    <alternativeName>
        <fullName evidence="11">Retinal short-chain dehydrogenase/reductase 1</fullName>
    </alternativeName>
</protein>
<proteinExistence type="inferred from homology"/>
<comment type="caution">
    <text evidence="15">The sequence shown here is derived from an EMBL/GenBank/DDBJ whole genome shotgun (WGS) entry which is preliminary data.</text>
</comment>
<dbReference type="GO" id="GO:0005811">
    <property type="term" value="C:lipid droplet"/>
    <property type="evidence" value="ECO:0007669"/>
    <property type="project" value="TreeGrafter"/>
</dbReference>
<evidence type="ECO:0000256" key="1">
    <source>
        <dbReference type="ARBA" id="ARBA00004141"/>
    </source>
</evidence>